<gene>
    <name evidence="1" type="ORF">CLUMA_CG000596</name>
</gene>
<organism evidence="1 2">
    <name type="scientific">Clunio marinus</name>
    <dbReference type="NCBI Taxonomy" id="568069"/>
    <lineage>
        <taxon>Eukaryota</taxon>
        <taxon>Metazoa</taxon>
        <taxon>Ecdysozoa</taxon>
        <taxon>Arthropoda</taxon>
        <taxon>Hexapoda</taxon>
        <taxon>Insecta</taxon>
        <taxon>Pterygota</taxon>
        <taxon>Neoptera</taxon>
        <taxon>Endopterygota</taxon>
        <taxon>Diptera</taxon>
        <taxon>Nematocera</taxon>
        <taxon>Chironomoidea</taxon>
        <taxon>Chironomidae</taxon>
        <taxon>Clunio</taxon>
    </lineage>
</organism>
<sequence length="68" mass="7775">MIDEFTALSFTAHHKLPLACYGTYFNKVKRSNTFLTSIFTDGFIHAPLPLTCLRESTTHEKSLTFILH</sequence>
<dbReference type="EMBL" id="CVRI01000002">
    <property type="protein sequence ID" value="CRK86764.1"/>
    <property type="molecule type" value="Genomic_DNA"/>
</dbReference>
<dbReference type="Proteomes" id="UP000183832">
    <property type="component" value="Unassembled WGS sequence"/>
</dbReference>
<evidence type="ECO:0000313" key="1">
    <source>
        <dbReference type="EMBL" id="CRK86764.1"/>
    </source>
</evidence>
<evidence type="ECO:0000313" key="2">
    <source>
        <dbReference type="Proteomes" id="UP000183832"/>
    </source>
</evidence>
<proteinExistence type="predicted"/>
<protein>
    <submittedName>
        <fullName evidence="1">CLUMA_CG000596, isoform A</fullName>
    </submittedName>
</protein>
<dbReference type="AlphaFoldDB" id="A0A1J1HH72"/>
<reference evidence="1 2" key="1">
    <citation type="submission" date="2015-04" db="EMBL/GenBank/DDBJ databases">
        <authorList>
            <person name="Syromyatnikov M.Y."/>
            <person name="Popov V.N."/>
        </authorList>
    </citation>
    <scope>NUCLEOTIDE SEQUENCE [LARGE SCALE GENOMIC DNA]</scope>
</reference>
<accession>A0A1J1HH72</accession>
<keyword evidence="2" id="KW-1185">Reference proteome</keyword>
<name>A0A1J1HH72_9DIPT</name>